<proteinExistence type="predicted"/>
<accession>A0A6A5WFL6</accession>
<name>A0A6A5WFL6_9PLEO</name>
<reference evidence="1" key="1">
    <citation type="journal article" date="2020" name="Stud. Mycol.">
        <title>101 Dothideomycetes genomes: a test case for predicting lifestyles and emergence of pathogens.</title>
        <authorList>
            <person name="Haridas S."/>
            <person name="Albert R."/>
            <person name="Binder M."/>
            <person name="Bloem J."/>
            <person name="Labutti K."/>
            <person name="Salamov A."/>
            <person name="Andreopoulos B."/>
            <person name="Baker S."/>
            <person name="Barry K."/>
            <person name="Bills G."/>
            <person name="Bluhm B."/>
            <person name="Cannon C."/>
            <person name="Castanera R."/>
            <person name="Culley D."/>
            <person name="Daum C."/>
            <person name="Ezra D."/>
            <person name="Gonzalez J."/>
            <person name="Henrissat B."/>
            <person name="Kuo A."/>
            <person name="Liang C."/>
            <person name="Lipzen A."/>
            <person name="Lutzoni F."/>
            <person name="Magnuson J."/>
            <person name="Mondo S."/>
            <person name="Nolan M."/>
            <person name="Ohm R."/>
            <person name="Pangilinan J."/>
            <person name="Park H.-J."/>
            <person name="Ramirez L."/>
            <person name="Alfaro M."/>
            <person name="Sun H."/>
            <person name="Tritt A."/>
            <person name="Yoshinaga Y."/>
            <person name="Zwiers L.-H."/>
            <person name="Turgeon B."/>
            <person name="Goodwin S."/>
            <person name="Spatafora J."/>
            <person name="Crous P."/>
            <person name="Grigoriev I."/>
        </authorList>
    </citation>
    <scope>NUCLEOTIDE SEQUENCE</scope>
    <source>
        <strain evidence="1">CBS 123094</strain>
    </source>
</reference>
<evidence type="ECO:0000313" key="1">
    <source>
        <dbReference type="EMBL" id="KAF2000217.1"/>
    </source>
</evidence>
<sequence>MASSSTAFFGTPLPLDEDWVPMLRDEAWTPGNLGRYFDQVPSTPWLDVELNPWAGVDSPTAEVHPSTEAENAIDIPSITERCVDLSRATEDTRVFGVDGASMTNEPRVEQAEGVDVEGAVIPAQELPSATINSNATDVSRPQIDCPIQPLDCNAVNVTPSFEQTYAAGTVPKSHKDSRGCSRDEADSTILVPCSDATAEVDVDSSSGSRPDVVKKLNHGLMEGNGSVEMDDDCILLSEALLPFSRINPSLEPDTTYSPETTSNGATGATFDAMEVDSHVKIDDDCIMLNCVDIDESKPHPAWSIGRGNPMKTRN</sequence>
<evidence type="ECO:0000313" key="2">
    <source>
        <dbReference type="Proteomes" id="UP000799779"/>
    </source>
</evidence>
<dbReference type="EMBL" id="ML977590">
    <property type="protein sequence ID" value="KAF2000217.1"/>
    <property type="molecule type" value="Genomic_DNA"/>
</dbReference>
<gene>
    <name evidence="1" type="ORF">P154DRAFT_534883</name>
</gene>
<dbReference type="Proteomes" id="UP000799779">
    <property type="component" value="Unassembled WGS sequence"/>
</dbReference>
<protein>
    <submittedName>
        <fullName evidence="1">Uncharacterized protein</fullName>
    </submittedName>
</protein>
<dbReference type="AlphaFoldDB" id="A0A6A5WFL6"/>
<keyword evidence="2" id="KW-1185">Reference proteome</keyword>
<organism evidence="1 2">
    <name type="scientific">Amniculicola lignicola CBS 123094</name>
    <dbReference type="NCBI Taxonomy" id="1392246"/>
    <lineage>
        <taxon>Eukaryota</taxon>
        <taxon>Fungi</taxon>
        <taxon>Dikarya</taxon>
        <taxon>Ascomycota</taxon>
        <taxon>Pezizomycotina</taxon>
        <taxon>Dothideomycetes</taxon>
        <taxon>Pleosporomycetidae</taxon>
        <taxon>Pleosporales</taxon>
        <taxon>Amniculicolaceae</taxon>
        <taxon>Amniculicola</taxon>
    </lineage>
</organism>